<protein>
    <submittedName>
        <fullName evidence="6">Mn2+/Fe2+ NRAMP family transporter</fullName>
    </submittedName>
</protein>
<organism evidence="6 7">
    <name type="scientific">Neolewinella aquimaris</name>
    <dbReference type="NCBI Taxonomy" id="1835722"/>
    <lineage>
        <taxon>Bacteria</taxon>
        <taxon>Pseudomonadati</taxon>
        <taxon>Bacteroidota</taxon>
        <taxon>Saprospiria</taxon>
        <taxon>Saprospirales</taxon>
        <taxon>Lewinellaceae</taxon>
        <taxon>Neolewinella</taxon>
    </lineage>
</organism>
<feature type="transmembrane region" description="Helical" evidence="5">
    <location>
        <begin position="212"/>
        <end position="236"/>
    </location>
</feature>
<evidence type="ECO:0000313" key="6">
    <source>
        <dbReference type="EMBL" id="MBB4078771.1"/>
    </source>
</evidence>
<dbReference type="AlphaFoldDB" id="A0A840E0M0"/>
<evidence type="ECO:0000256" key="3">
    <source>
        <dbReference type="ARBA" id="ARBA00022989"/>
    </source>
</evidence>
<dbReference type="GO" id="GO:0016020">
    <property type="term" value="C:membrane"/>
    <property type="evidence" value="ECO:0007669"/>
    <property type="project" value="UniProtKB-SubCell"/>
</dbReference>
<feature type="transmembrane region" description="Helical" evidence="5">
    <location>
        <begin position="168"/>
        <end position="192"/>
    </location>
</feature>
<dbReference type="Proteomes" id="UP000576209">
    <property type="component" value="Unassembled WGS sequence"/>
</dbReference>
<keyword evidence="4 5" id="KW-0472">Membrane</keyword>
<dbReference type="GO" id="GO:0046873">
    <property type="term" value="F:metal ion transmembrane transporter activity"/>
    <property type="evidence" value="ECO:0007669"/>
    <property type="project" value="InterPro"/>
</dbReference>
<evidence type="ECO:0000256" key="5">
    <source>
        <dbReference type="SAM" id="Phobius"/>
    </source>
</evidence>
<feature type="transmembrane region" description="Helical" evidence="5">
    <location>
        <begin position="135"/>
        <end position="156"/>
    </location>
</feature>
<sequence>MVIAAAAGYVFMEMTARITIVSEQTLGQILRSGGGSLVPVVTFLSVLFGCMAYQAGNLLGALGGLRLLLPADQWWLIPLAGAVVALLWSGSTARVGRVMTYVVSGMGLLFLVAAVRVALGGGVRSTTGAGVDPTVLFGLIGTTIVPYNFFLAAGLGSGSKLEDMRRGLGLSFGIGMVITAAILIVGSVAPVFVSFADLGDALENILGGYGKLALGAGLFAAGFSSAATAPLAAAVAGRELLGFDSGGWVFRGVWLSVLLTGLGVALLQLDIIGVIVIAQVINGLLLPFIALVVFVLANRRSLMGERVNRWWQNLLSGAVLLFIFYKAGEFLLGLL</sequence>
<evidence type="ECO:0000313" key="7">
    <source>
        <dbReference type="Proteomes" id="UP000576209"/>
    </source>
</evidence>
<feature type="transmembrane region" description="Helical" evidence="5">
    <location>
        <begin position="98"/>
        <end position="123"/>
    </location>
</feature>
<keyword evidence="3 5" id="KW-1133">Transmembrane helix</keyword>
<feature type="transmembrane region" description="Helical" evidence="5">
    <location>
        <begin position="248"/>
        <end position="269"/>
    </location>
</feature>
<dbReference type="Pfam" id="PF01566">
    <property type="entry name" value="Nramp"/>
    <property type="match status" value="1"/>
</dbReference>
<gene>
    <name evidence="6" type="ORF">GGR28_001388</name>
</gene>
<proteinExistence type="predicted"/>
<evidence type="ECO:0000256" key="4">
    <source>
        <dbReference type="ARBA" id="ARBA00023136"/>
    </source>
</evidence>
<feature type="transmembrane region" description="Helical" evidence="5">
    <location>
        <begin position="36"/>
        <end position="54"/>
    </location>
</feature>
<dbReference type="InterPro" id="IPR001046">
    <property type="entry name" value="NRAMP_fam"/>
</dbReference>
<evidence type="ECO:0000256" key="2">
    <source>
        <dbReference type="ARBA" id="ARBA00022692"/>
    </source>
</evidence>
<feature type="transmembrane region" description="Helical" evidence="5">
    <location>
        <begin position="275"/>
        <end position="298"/>
    </location>
</feature>
<keyword evidence="7" id="KW-1185">Reference proteome</keyword>
<feature type="transmembrane region" description="Helical" evidence="5">
    <location>
        <begin position="310"/>
        <end position="328"/>
    </location>
</feature>
<feature type="transmembrane region" description="Helical" evidence="5">
    <location>
        <begin position="74"/>
        <end position="91"/>
    </location>
</feature>
<reference evidence="6 7" key="1">
    <citation type="submission" date="2020-08" db="EMBL/GenBank/DDBJ databases">
        <title>Genomic Encyclopedia of Type Strains, Phase IV (KMG-IV): sequencing the most valuable type-strain genomes for metagenomic binning, comparative biology and taxonomic classification.</title>
        <authorList>
            <person name="Goeker M."/>
        </authorList>
    </citation>
    <scope>NUCLEOTIDE SEQUENCE [LARGE SCALE GENOMIC DNA]</scope>
    <source>
        <strain evidence="6 7">DSM 105137</strain>
    </source>
</reference>
<dbReference type="EMBL" id="JACIFF010000003">
    <property type="protein sequence ID" value="MBB4078771.1"/>
    <property type="molecule type" value="Genomic_DNA"/>
</dbReference>
<evidence type="ECO:0000256" key="1">
    <source>
        <dbReference type="ARBA" id="ARBA00004141"/>
    </source>
</evidence>
<name>A0A840E0M0_9BACT</name>
<accession>A0A840E0M0</accession>
<keyword evidence="2 5" id="KW-0812">Transmembrane</keyword>
<comment type="caution">
    <text evidence="6">The sequence shown here is derived from an EMBL/GenBank/DDBJ whole genome shotgun (WGS) entry which is preliminary data.</text>
</comment>
<comment type="subcellular location">
    <subcellularLocation>
        <location evidence="1">Membrane</location>
        <topology evidence="1">Multi-pass membrane protein</topology>
    </subcellularLocation>
</comment>